<protein>
    <submittedName>
        <fullName evidence="1">Methyltransferase pytC</fullName>
    </submittedName>
</protein>
<dbReference type="GO" id="GO:0032259">
    <property type="term" value="P:methylation"/>
    <property type="evidence" value="ECO:0007669"/>
    <property type="project" value="UniProtKB-KW"/>
</dbReference>
<dbReference type="CDD" id="cd02440">
    <property type="entry name" value="AdoMet_MTases"/>
    <property type="match status" value="1"/>
</dbReference>
<organism evidence="1 2">
    <name type="scientific">Passalora fulva</name>
    <name type="common">Tomato leaf mold</name>
    <name type="synonym">Cladosporium fulvum</name>
    <dbReference type="NCBI Taxonomy" id="5499"/>
    <lineage>
        <taxon>Eukaryota</taxon>
        <taxon>Fungi</taxon>
        <taxon>Dikarya</taxon>
        <taxon>Ascomycota</taxon>
        <taxon>Pezizomycotina</taxon>
        <taxon>Dothideomycetes</taxon>
        <taxon>Dothideomycetidae</taxon>
        <taxon>Mycosphaerellales</taxon>
        <taxon>Mycosphaerellaceae</taxon>
        <taxon>Fulvia</taxon>
    </lineage>
</organism>
<dbReference type="SUPFAM" id="SSF53335">
    <property type="entry name" value="S-adenosyl-L-methionine-dependent methyltransferases"/>
    <property type="match status" value="1"/>
</dbReference>
<dbReference type="InterPro" id="IPR029063">
    <property type="entry name" value="SAM-dependent_MTases_sf"/>
</dbReference>
<gene>
    <name evidence="1" type="ORF">CLAFUR5_07047</name>
</gene>
<dbReference type="KEGG" id="ffu:CLAFUR5_07047"/>
<evidence type="ECO:0000313" key="1">
    <source>
        <dbReference type="EMBL" id="UJO18793.1"/>
    </source>
</evidence>
<dbReference type="GO" id="GO:0008168">
    <property type="term" value="F:methyltransferase activity"/>
    <property type="evidence" value="ECO:0007669"/>
    <property type="project" value="UniProtKB-KW"/>
</dbReference>
<dbReference type="Proteomes" id="UP000756132">
    <property type="component" value="Chromosome 6"/>
</dbReference>
<evidence type="ECO:0000313" key="2">
    <source>
        <dbReference type="Proteomes" id="UP000756132"/>
    </source>
</evidence>
<proteinExistence type="predicted"/>
<accession>A0A9Q8PAB6</accession>
<dbReference type="PANTHER" id="PTHR43591">
    <property type="entry name" value="METHYLTRANSFERASE"/>
    <property type="match status" value="1"/>
</dbReference>
<keyword evidence="2" id="KW-1185">Reference proteome</keyword>
<keyword evidence="1" id="KW-0808">Transferase</keyword>
<name>A0A9Q8PAB6_PASFU</name>
<dbReference type="GeneID" id="71986925"/>
<keyword evidence="1" id="KW-0489">Methyltransferase</keyword>
<dbReference type="Gene3D" id="3.40.50.150">
    <property type="entry name" value="Vaccinia Virus protein VP39"/>
    <property type="match status" value="1"/>
</dbReference>
<dbReference type="OrthoDB" id="10017101at2759"/>
<reference evidence="1" key="1">
    <citation type="submission" date="2021-12" db="EMBL/GenBank/DDBJ databases">
        <authorList>
            <person name="Zaccaron A."/>
            <person name="Stergiopoulos I."/>
        </authorList>
    </citation>
    <scope>NUCLEOTIDE SEQUENCE</scope>
    <source>
        <strain evidence="1">Race5_Kim</strain>
    </source>
</reference>
<dbReference type="EMBL" id="CP090168">
    <property type="protein sequence ID" value="UJO18793.1"/>
    <property type="molecule type" value="Genomic_DNA"/>
</dbReference>
<dbReference type="PANTHER" id="PTHR43591:SF24">
    <property type="entry name" value="2-METHOXY-6-POLYPRENYL-1,4-BENZOQUINOL METHYLASE, MITOCHONDRIAL"/>
    <property type="match status" value="1"/>
</dbReference>
<dbReference type="AlphaFoldDB" id="A0A9Q8PAB6"/>
<reference evidence="1" key="2">
    <citation type="journal article" date="2022" name="Microb. Genom.">
        <title>A chromosome-scale genome assembly of the tomato pathogen Cladosporium fulvum reveals a compartmentalized genome architecture and the presence of a dispensable chromosome.</title>
        <authorList>
            <person name="Zaccaron A.Z."/>
            <person name="Chen L.H."/>
            <person name="Samaras A."/>
            <person name="Stergiopoulos I."/>
        </authorList>
    </citation>
    <scope>NUCLEOTIDE SEQUENCE</scope>
    <source>
        <strain evidence="1">Race5_Kim</strain>
    </source>
</reference>
<sequence>MTSFHQAKNYTMETVHEQRTYHETSSPYPLPNDATEHERLDLQNAAIDTAMHDKPIHSPLASPKKILDVGCGTGFMIKHFAQTYPSVESIIGVDLSPAVGDVPDNVTLIKGDFHALVEQNHPDLQPETFDLVFSRALAYGMTDWPGHIHKAIFLLKPGGYLETHELDFDLFDQDRIPMSPSLSWHSAYINAFAARGADLHAGRKVEHLMQKAGLVDVRVEKCRLLFGPWDGHSEYDVMAAYAPKYLPDAVGVAFEKMAAGLHNAEKVEGVKEAIFEDLGHPMKWLHFPLYVVWGRRKC</sequence>
<dbReference type="RefSeq" id="XP_047763159.1">
    <property type="nucleotide sequence ID" value="XM_047906195.1"/>
</dbReference>
<dbReference type="Pfam" id="PF13489">
    <property type="entry name" value="Methyltransf_23"/>
    <property type="match status" value="1"/>
</dbReference>